<dbReference type="GO" id="GO:0030414">
    <property type="term" value="F:peptidase inhibitor activity"/>
    <property type="evidence" value="ECO:0007669"/>
    <property type="project" value="UniProtKB-KW"/>
</dbReference>
<organism evidence="3 4">
    <name type="scientific">Forsythia ovata</name>
    <dbReference type="NCBI Taxonomy" id="205694"/>
    <lineage>
        <taxon>Eukaryota</taxon>
        <taxon>Viridiplantae</taxon>
        <taxon>Streptophyta</taxon>
        <taxon>Embryophyta</taxon>
        <taxon>Tracheophyta</taxon>
        <taxon>Spermatophyta</taxon>
        <taxon>Magnoliopsida</taxon>
        <taxon>eudicotyledons</taxon>
        <taxon>Gunneridae</taxon>
        <taxon>Pentapetalae</taxon>
        <taxon>asterids</taxon>
        <taxon>lamiids</taxon>
        <taxon>Lamiales</taxon>
        <taxon>Oleaceae</taxon>
        <taxon>Forsythieae</taxon>
        <taxon>Forsythia</taxon>
    </lineage>
</organism>
<dbReference type="Proteomes" id="UP001604277">
    <property type="component" value="Unassembled WGS sequence"/>
</dbReference>
<comment type="similarity">
    <text evidence="1">Belongs to the protease inhibitor I3 (leguminous Kunitz-type inhibitor) family.</text>
</comment>
<gene>
    <name evidence="3" type="ORF">Fot_30803</name>
</gene>
<dbReference type="EMBL" id="JBFOLJ010000009">
    <property type="protein sequence ID" value="KAL2507156.1"/>
    <property type="molecule type" value="Genomic_DNA"/>
</dbReference>
<dbReference type="Gene3D" id="2.80.10.50">
    <property type="match status" value="1"/>
</dbReference>
<reference evidence="4" key="1">
    <citation type="submission" date="2024-07" db="EMBL/GenBank/DDBJ databases">
        <title>Two chromosome-level genome assemblies of Korean endemic species Abeliophyllum distichum and Forsythia ovata (Oleaceae).</title>
        <authorList>
            <person name="Jang H."/>
        </authorList>
    </citation>
    <scope>NUCLEOTIDE SEQUENCE [LARGE SCALE GENOMIC DNA]</scope>
</reference>
<dbReference type="PANTHER" id="PTHR33107">
    <property type="entry name" value="KUNITZ TRYPSIN INHIBITOR 2"/>
    <property type="match status" value="1"/>
</dbReference>
<dbReference type="Pfam" id="PF00197">
    <property type="entry name" value="Kunitz_legume"/>
    <property type="match status" value="1"/>
</dbReference>
<proteinExistence type="inferred from homology"/>
<evidence type="ECO:0000256" key="2">
    <source>
        <dbReference type="SAM" id="SignalP"/>
    </source>
</evidence>
<evidence type="ECO:0000313" key="4">
    <source>
        <dbReference type="Proteomes" id="UP001604277"/>
    </source>
</evidence>
<dbReference type="SUPFAM" id="SSF50386">
    <property type="entry name" value="STI-like"/>
    <property type="match status" value="1"/>
</dbReference>
<name>A0ABD1T365_9LAMI</name>
<evidence type="ECO:0000256" key="1">
    <source>
        <dbReference type="ARBA" id="ARBA00005440"/>
    </source>
</evidence>
<keyword evidence="3" id="KW-0646">Protease inhibitor</keyword>
<feature type="chain" id="PRO_5044891764" evidence="2">
    <location>
        <begin position="27"/>
        <end position="208"/>
    </location>
</feature>
<dbReference type="InterPro" id="IPR011065">
    <property type="entry name" value="Kunitz_inhibitor_STI-like_sf"/>
</dbReference>
<keyword evidence="2" id="KW-0732">Signal</keyword>
<protein>
    <submittedName>
        <fullName evidence="3">Kunitz family trypsin and protease inhibitor protein</fullName>
    </submittedName>
</protein>
<keyword evidence="4" id="KW-1185">Reference proteome</keyword>
<sequence>MKISSLFLPFLTLSILAISLFSEAAASPDPVLDTSGKLLRADSVYYILPVSHRSGGGIDLTNTKNMTCGPLDVVQMGDDNPGIPVSFFPVNLKKGVVRVFTDLNIMSTNTFTVCPESTIWKLDHYRPYDPLNRKYFITTGGVIGNPGPETLGNWFKIQKFGGGYKLLHCPSVCTYCDVVCKDVGIYVQNGHRRLALTNVPFKVVFKKA</sequence>
<evidence type="ECO:0000313" key="3">
    <source>
        <dbReference type="EMBL" id="KAL2507156.1"/>
    </source>
</evidence>
<dbReference type="SMART" id="SM00452">
    <property type="entry name" value="STI"/>
    <property type="match status" value="1"/>
</dbReference>
<accession>A0ABD1T365</accession>
<dbReference type="AlphaFoldDB" id="A0ABD1T365"/>
<dbReference type="PANTHER" id="PTHR33107:SF62">
    <property type="entry name" value="MIRACULIN"/>
    <property type="match status" value="1"/>
</dbReference>
<feature type="signal peptide" evidence="2">
    <location>
        <begin position="1"/>
        <end position="26"/>
    </location>
</feature>
<dbReference type="PRINTS" id="PR00291">
    <property type="entry name" value="KUNITZINHBTR"/>
</dbReference>
<comment type="caution">
    <text evidence="3">The sequence shown here is derived from an EMBL/GenBank/DDBJ whole genome shotgun (WGS) entry which is preliminary data.</text>
</comment>
<dbReference type="CDD" id="cd23375">
    <property type="entry name" value="beta-trefoil_STI_VvMLP-like"/>
    <property type="match status" value="1"/>
</dbReference>
<dbReference type="InterPro" id="IPR002160">
    <property type="entry name" value="Prot_inh_Kunz-lg"/>
</dbReference>